<evidence type="ECO:0000256" key="4">
    <source>
        <dbReference type="ARBA" id="ARBA00022676"/>
    </source>
</evidence>
<feature type="binding site" evidence="8">
    <location>
        <position position="63"/>
    </location>
    <ligand>
        <name>phosphate</name>
        <dbReference type="ChEBI" id="CHEBI:43474"/>
    </ligand>
</feature>
<dbReference type="PANTHER" id="PTHR11904:SF9">
    <property type="entry name" value="PURINE NUCLEOSIDE PHOSPHORYLASE-RELATED"/>
    <property type="match status" value="1"/>
</dbReference>
<dbReference type="PANTHER" id="PTHR11904">
    <property type="entry name" value="METHYLTHIOADENOSINE/PURINE NUCLEOSIDE PHOSPHORYLASE"/>
    <property type="match status" value="1"/>
</dbReference>
<dbReference type="EMBL" id="FMUR01000011">
    <property type="protein sequence ID" value="SCY26368.1"/>
    <property type="molecule type" value="Genomic_DNA"/>
</dbReference>
<feature type="binding site" evidence="8">
    <location>
        <position position="195"/>
    </location>
    <ligand>
        <name>a purine D-ribonucleoside</name>
        <dbReference type="ChEBI" id="CHEBI:142355"/>
    </ligand>
</feature>
<keyword evidence="5 7" id="KW-0808">Transferase</keyword>
<feature type="domain" description="Nucleoside phosphorylase" evidence="9">
    <location>
        <begin position="26"/>
        <end position="271"/>
    </location>
</feature>
<comment type="catalytic activity">
    <reaction evidence="6">
        <text>a purine 2'-deoxy-D-ribonucleoside + phosphate = a purine nucleobase + 2-deoxy-alpha-D-ribose 1-phosphate</text>
        <dbReference type="Rhea" id="RHEA:36431"/>
        <dbReference type="ChEBI" id="CHEBI:26386"/>
        <dbReference type="ChEBI" id="CHEBI:43474"/>
        <dbReference type="ChEBI" id="CHEBI:57259"/>
        <dbReference type="ChEBI" id="CHEBI:142361"/>
        <dbReference type="EC" id="2.4.2.1"/>
    </reaction>
</comment>
<feature type="binding site" evidence="8">
    <location>
        <position position="32"/>
    </location>
    <ligand>
        <name>phosphate</name>
        <dbReference type="ChEBI" id="CHEBI:43474"/>
    </ligand>
</feature>
<evidence type="ECO:0000256" key="2">
    <source>
        <dbReference type="ARBA" id="ARBA00005058"/>
    </source>
</evidence>
<dbReference type="STRING" id="185008.bhn_I1293"/>
<evidence type="ECO:0000313" key="11">
    <source>
        <dbReference type="Proteomes" id="UP000183047"/>
    </source>
</evidence>
<evidence type="ECO:0000256" key="6">
    <source>
        <dbReference type="ARBA" id="ARBA00048556"/>
    </source>
</evidence>
<keyword evidence="4 7" id="KW-0328">Glycosyltransferase</keyword>
<dbReference type="UniPathway" id="UPA00606"/>
<evidence type="ECO:0000256" key="7">
    <source>
        <dbReference type="PIRNR" id="PIRNR000477"/>
    </source>
</evidence>
<dbReference type="GO" id="GO:0005737">
    <property type="term" value="C:cytoplasm"/>
    <property type="evidence" value="ECO:0007669"/>
    <property type="project" value="TreeGrafter"/>
</dbReference>
<name>A0A1G5EIV2_9FIRM</name>
<evidence type="ECO:0000256" key="8">
    <source>
        <dbReference type="PIRSR" id="PIRSR000477-2"/>
    </source>
</evidence>
<evidence type="ECO:0000256" key="5">
    <source>
        <dbReference type="ARBA" id="ARBA00022679"/>
    </source>
</evidence>
<dbReference type="NCBIfam" id="NF006054">
    <property type="entry name" value="PRK08202.1"/>
    <property type="match status" value="1"/>
</dbReference>
<comment type="pathway">
    <text evidence="2 7">Purine metabolism; purine nucleoside salvage.</text>
</comment>
<evidence type="ECO:0000256" key="3">
    <source>
        <dbReference type="ARBA" id="ARBA00006751"/>
    </source>
</evidence>
<dbReference type="GO" id="GO:0004731">
    <property type="term" value="F:purine-nucleoside phosphorylase activity"/>
    <property type="evidence" value="ECO:0007669"/>
    <property type="project" value="UniProtKB-EC"/>
</dbReference>
<accession>A0A1G5EIV2</accession>
<feature type="binding site" evidence="8">
    <location>
        <begin position="83"/>
        <end position="85"/>
    </location>
    <ligand>
        <name>phosphate</name>
        <dbReference type="ChEBI" id="CHEBI:43474"/>
    </ligand>
</feature>
<dbReference type="GO" id="GO:0009116">
    <property type="term" value="P:nucleoside metabolic process"/>
    <property type="evidence" value="ECO:0007669"/>
    <property type="project" value="InterPro"/>
</dbReference>
<evidence type="ECO:0000259" key="9">
    <source>
        <dbReference type="Pfam" id="PF01048"/>
    </source>
</evidence>
<evidence type="ECO:0000313" key="10">
    <source>
        <dbReference type="EMBL" id="SCY26368.1"/>
    </source>
</evidence>
<dbReference type="Proteomes" id="UP000183047">
    <property type="component" value="Unassembled WGS sequence"/>
</dbReference>
<dbReference type="PIRSF" id="PIRSF000477">
    <property type="entry name" value="PurNPase"/>
    <property type="match status" value="1"/>
</dbReference>
<feature type="binding site" evidence="8">
    <location>
        <position position="214"/>
    </location>
    <ligand>
        <name>phosphate</name>
        <dbReference type="ChEBI" id="CHEBI:43474"/>
    </ligand>
</feature>
<dbReference type="Gene3D" id="3.40.50.1580">
    <property type="entry name" value="Nucleoside phosphorylase domain"/>
    <property type="match status" value="1"/>
</dbReference>
<protein>
    <recommendedName>
        <fullName evidence="7">Purine nucleoside phosphorylase</fullName>
        <ecNumber evidence="7">2.4.2.1</ecNumber>
    </recommendedName>
    <alternativeName>
        <fullName evidence="7">Inosine-guanosine phosphorylase</fullName>
    </alternativeName>
</protein>
<dbReference type="NCBIfam" id="TIGR01697">
    <property type="entry name" value="PNPH-PUNA-XAPA"/>
    <property type="match status" value="1"/>
</dbReference>
<keyword evidence="11" id="KW-1185">Reference proteome</keyword>
<dbReference type="InterPro" id="IPR035994">
    <property type="entry name" value="Nucleoside_phosphorylase_sf"/>
</dbReference>
<dbReference type="OrthoDB" id="1523230at2"/>
<proteinExistence type="inferred from homology"/>
<dbReference type="InterPro" id="IPR000845">
    <property type="entry name" value="Nucleoside_phosphorylase_d"/>
</dbReference>
<reference evidence="11" key="1">
    <citation type="submission" date="2016-10" db="EMBL/GenBank/DDBJ databases">
        <authorList>
            <person name="Varghese N."/>
            <person name="Submissions S."/>
        </authorList>
    </citation>
    <scope>NUCLEOTIDE SEQUENCE [LARGE SCALE GENOMIC DNA]</scope>
    <source>
        <strain evidence="11">XBD2006</strain>
    </source>
</reference>
<organism evidence="10 11">
    <name type="scientific">Butyrivibrio hungatei</name>
    <dbReference type="NCBI Taxonomy" id="185008"/>
    <lineage>
        <taxon>Bacteria</taxon>
        <taxon>Bacillati</taxon>
        <taxon>Bacillota</taxon>
        <taxon>Clostridia</taxon>
        <taxon>Lachnospirales</taxon>
        <taxon>Lachnospiraceae</taxon>
        <taxon>Butyrivibrio</taxon>
    </lineage>
</organism>
<dbReference type="NCBIfam" id="TIGR01700">
    <property type="entry name" value="PNPH"/>
    <property type="match status" value="1"/>
</dbReference>
<dbReference type="CDD" id="cd09009">
    <property type="entry name" value="PNP-EcPNPII_like"/>
    <property type="match status" value="1"/>
</dbReference>
<dbReference type="Pfam" id="PF01048">
    <property type="entry name" value="PNP_UDP_1"/>
    <property type="match status" value="1"/>
</dbReference>
<dbReference type="EC" id="2.4.2.1" evidence="7"/>
<dbReference type="SUPFAM" id="SSF53167">
    <property type="entry name" value="Purine and uridine phosphorylases"/>
    <property type="match status" value="1"/>
</dbReference>
<dbReference type="RefSeq" id="WP_074462518.1">
    <property type="nucleotide sequence ID" value="NZ_FMUR01000011.1"/>
</dbReference>
<evidence type="ECO:0000256" key="1">
    <source>
        <dbReference type="ARBA" id="ARBA00002678"/>
    </source>
</evidence>
<dbReference type="InterPro" id="IPR011270">
    <property type="entry name" value="Pur_Nuc_Pase_Ino/Guo-sp"/>
</dbReference>
<sequence>MADKLYEKLTKCVDAVRSKTDFVPDVALVLGSGLGNYAENIKVCAEIEYKDIPGFPVSTVPGHAGKFIFGYVGDTKVVCMKGRVHFYEGYDISDVVLPVRLMGLLGAKILFLTNASGGLGKDFAAGDLMLITDHISCFAPNPLIGANIDELGPRFPDMSEVYKKDLQKIIKDTAKENGITLKEGVYCQLTGPSFESPAEIQMLAKLGVSAVGMSTVNEAIAANHMGLKICGVSCICNLAAGLSENPLSHEEVQEAADKAAPLFTKLVTESIKKFNKG</sequence>
<comment type="function">
    <text evidence="1">The purine nucleoside phosphorylases catalyze the phosphorolytic breakdown of the N-glycosidic bond in the beta-(deoxy)ribonucleoside molecules, with the formation of the corresponding free purine bases and pentose-1-phosphate. Cleaves guanosine, inosine, 2'-deoxyguanosine and 2'-deoxyinosine.</text>
</comment>
<dbReference type="AlphaFoldDB" id="A0A1G5EIV2"/>
<dbReference type="InterPro" id="IPR011268">
    <property type="entry name" value="Purine_phosphorylase"/>
</dbReference>
<feature type="binding site" evidence="8">
    <location>
        <position position="237"/>
    </location>
    <ligand>
        <name>a purine D-ribonucleoside</name>
        <dbReference type="ChEBI" id="CHEBI:142355"/>
    </ligand>
</feature>
<feature type="binding site" evidence="8">
    <location>
        <position position="115"/>
    </location>
    <ligand>
        <name>phosphate</name>
        <dbReference type="ChEBI" id="CHEBI:43474"/>
    </ligand>
</feature>
<gene>
    <name evidence="10" type="ORF">SAMN02910451_01935</name>
</gene>
<comment type="similarity">
    <text evidence="3 7">Belongs to the PNP/MTAP phosphorylase family.</text>
</comment>